<keyword evidence="1" id="KW-0819">tRNA processing</keyword>
<dbReference type="EC" id="2.1.1.-" evidence="1"/>
<dbReference type="InterPro" id="IPR025714">
    <property type="entry name" value="Methyltranfer_dom"/>
</dbReference>
<keyword evidence="1" id="KW-0949">S-adenosyl-L-methionine</keyword>
<reference evidence="3 4" key="1">
    <citation type="journal article" date="2014" name="Proc. Natl. Acad. Sci. U.S.A.">
        <title>Molecular dissection of the evolution of carbapenem-resistant multilocus sequence type 258 Klebsiella pneumoniae.</title>
        <authorList>
            <person name="Deleo F.R."/>
            <person name="Chen L."/>
            <person name="Porcella S.F."/>
            <person name="Martens C.A."/>
            <person name="Kobayashi S.D."/>
            <person name="Porter A.R."/>
            <person name="Chavda K.D."/>
            <person name="Jacobs M.R."/>
            <person name="Mathema B."/>
            <person name="Olsen R.J."/>
            <person name="Bonomo R.A."/>
            <person name="Musser J.M."/>
            <person name="Kreiswirth B.N."/>
        </authorList>
    </citation>
    <scope>NUCLEOTIDE SEQUENCE [LARGE SCALE GENOMIC DNA]</scope>
    <source>
        <strain evidence="3">30684/NJST258_2</strain>
    </source>
</reference>
<evidence type="ECO:0000259" key="2">
    <source>
        <dbReference type="Pfam" id="PF13847"/>
    </source>
</evidence>
<dbReference type="InterPro" id="IPR033664">
    <property type="entry name" value="Cmo5U_methylTrfase"/>
</dbReference>
<dbReference type="EMBL" id="CP006918">
    <property type="protein sequence ID" value="AHM80343.1"/>
    <property type="molecule type" value="Genomic_DNA"/>
</dbReference>
<dbReference type="PANTHER" id="PTHR43861">
    <property type="entry name" value="TRANS-ACONITATE 2-METHYLTRANSFERASE-RELATED"/>
    <property type="match status" value="1"/>
</dbReference>
<comment type="function">
    <text evidence="1">Catalyzes the methylation of 5-carboxymethoxyuridine (cmo5U) to form 5-methoxycarbonylmethoxyuridine (mcmo5U) at position 34 in tRNAs.</text>
</comment>
<accession>W8UXG5</accession>
<dbReference type="SUPFAM" id="SSF53335">
    <property type="entry name" value="S-adenosyl-L-methionine-dependent methyltransferases"/>
    <property type="match status" value="1"/>
</dbReference>
<dbReference type="Pfam" id="PF13847">
    <property type="entry name" value="Methyltransf_31"/>
    <property type="match status" value="1"/>
</dbReference>
<gene>
    <name evidence="1" type="primary">cmoM</name>
    <name evidence="3" type="ORF">KPNJ2_03563</name>
</gene>
<keyword evidence="1 3" id="KW-0808">Transferase</keyword>
<comment type="catalytic activity">
    <reaction evidence="1">
        <text>5-carboxymethoxyuridine(34) in tRNA + S-adenosyl-L-methionine = 5-methoxycarbonylmethoxyuridine(34) in tRNA + S-adenosyl-L-homocysteine</text>
        <dbReference type="Rhea" id="RHEA:54080"/>
        <dbReference type="Rhea" id="RHEA-COMP:13383"/>
        <dbReference type="Rhea" id="RHEA-COMP:13781"/>
        <dbReference type="ChEBI" id="CHEBI:57856"/>
        <dbReference type="ChEBI" id="CHEBI:59789"/>
        <dbReference type="ChEBI" id="CHEBI:136879"/>
        <dbReference type="ChEBI" id="CHEBI:138053"/>
    </reaction>
</comment>
<name>W8UXG5_KLEPN</name>
<dbReference type="Gene3D" id="3.40.50.150">
    <property type="entry name" value="Vaccinia Virus protein VP39"/>
    <property type="match status" value="1"/>
</dbReference>
<protein>
    <recommendedName>
        <fullName evidence="1">tRNA 5-carboxymethoxyuridine methyltransferase</fullName>
        <ecNumber evidence="1">2.1.1.-</ecNumber>
    </recommendedName>
    <alternativeName>
        <fullName evidence="1">cmo5U methyltransferase</fullName>
    </alternativeName>
</protein>
<feature type="binding site" evidence="1">
    <location>
        <begin position="146"/>
        <end position="147"/>
    </location>
    <ligand>
        <name>S-adenosyl-L-methionine</name>
        <dbReference type="ChEBI" id="CHEBI:59789"/>
    </ligand>
</feature>
<sequence>MKSMPDGSFFNHITKVMFGSYNRSLHSRRGYDKIAVLCWLVESLVQDRNFDDIAEKFSRNIYGTTKGQLRQAILWQDLEPLLAQLGPGPLRVLDAGGGEGQTAIKVAQLGHHVTLCDLSAEMVARARQAAADKGVIDNMHFVQCAAQDIAQHLESPVDLVLFHAVLEWVAEPQEILHTLWSTLRAGGGLSLMFYNANGLLMHNMVAGNFDYVQLGMPKKKKRTLSPDYPREPQQVYHWLEEIGWQIVSKTGVRVFHDYLREKRQQHDSYAALLALETRYCRQEPYLSLGRYIHVTALKSQAHSRRCKDKV</sequence>
<dbReference type="KEGG" id="kps:KPNJ2_03563"/>
<dbReference type="GO" id="GO:0097697">
    <property type="term" value="F:tRNA (5-carboxymethoxyuridine(34)-5-O)-methyltransferase activity"/>
    <property type="evidence" value="ECO:0007669"/>
    <property type="project" value="UniProtKB-UniRule"/>
</dbReference>
<dbReference type="HOGENOM" id="CLU_061533_0_1_6"/>
<organism evidence="3 4">
    <name type="scientific">Klebsiella pneumoniae 30684/NJST258_2</name>
    <dbReference type="NCBI Taxonomy" id="1420013"/>
    <lineage>
        <taxon>Bacteria</taxon>
        <taxon>Pseudomonadati</taxon>
        <taxon>Pseudomonadota</taxon>
        <taxon>Gammaproteobacteria</taxon>
        <taxon>Enterobacterales</taxon>
        <taxon>Enterobacteriaceae</taxon>
        <taxon>Klebsiella/Raoultella group</taxon>
        <taxon>Klebsiella</taxon>
        <taxon>Klebsiella pneumoniae complex</taxon>
    </lineage>
</organism>
<dbReference type="HAMAP" id="MF_02057">
    <property type="entry name" value="tRNA_methyltr_CmoM"/>
    <property type="match status" value="1"/>
</dbReference>
<dbReference type="Proteomes" id="UP000019586">
    <property type="component" value="Chromosome"/>
</dbReference>
<feature type="binding site" evidence="1">
    <location>
        <position position="117"/>
    </location>
    <ligand>
        <name>S-adenosyl-L-methionine</name>
        <dbReference type="ChEBI" id="CHEBI:59789"/>
    </ligand>
</feature>
<dbReference type="NCBIfam" id="NF008264">
    <property type="entry name" value="PRK11036.1"/>
    <property type="match status" value="1"/>
</dbReference>
<feature type="domain" description="Methyltransferase" evidence="2">
    <location>
        <begin position="90"/>
        <end position="241"/>
    </location>
</feature>
<dbReference type="PATRIC" id="fig|1420013.3.peg.3349"/>
<dbReference type="GO" id="GO:0032259">
    <property type="term" value="P:methylation"/>
    <property type="evidence" value="ECO:0007669"/>
    <property type="project" value="UniProtKB-KW"/>
</dbReference>
<evidence type="ECO:0000313" key="4">
    <source>
        <dbReference type="Proteomes" id="UP000019586"/>
    </source>
</evidence>
<evidence type="ECO:0000256" key="1">
    <source>
        <dbReference type="HAMAP-Rule" id="MF_02057"/>
    </source>
</evidence>
<dbReference type="GO" id="GO:0006400">
    <property type="term" value="P:tRNA modification"/>
    <property type="evidence" value="ECO:0007669"/>
    <property type="project" value="UniProtKB-UniRule"/>
</dbReference>
<dbReference type="CDD" id="cd02440">
    <property type="entry name" value="AdoMet_MTases"/>
    <property type="match status" value="1"/>
</dbReference>
<proteinExistence type="inferred from homology"/>
<evidence type="ECO:0000313" key="3">
    <source>
        <dbReference type="EMBL" id="AHM80343.1"/>
    </source>
</evidence>
<keyword evidence="1 3" id="KW-0489">Methyltransferase</keyword>
<dbReference type="AlphaFoldDB" id="W8UXG5"/>
<dbReference type="InterPro" id="IPR029063">
    <property type="entry name" value="SAM-dependent_MTases_sf"/>
</dbReference>
<feature type="binding site" evidence="1">
    <location>
        <begin position="96"/>
        <end position="97"/>
    </location>
    <ligand>
        <name>S-adenosyl-L-methionine</name>
        <dbReference type="ChEBI" id="CHEBI:59789"/>
    </ligand>
</feature>
<comment type="similarity">
    <text evidence="1">Belongs to the class I-like SAM-binding methyltransferase superfamily. CmoM family.</text>
</comment>
<feature type="binding site" evidence="1">
    <location>
        <position position="163"/>
    </location>
    <ligand>
        <name>S-adenosyl-L-methionine</name>
        <dbReference type="ChEBI" id="CHEBI:59789"/>
    </ligand>
</feature>
<feature type="binding site" evidence="1">
    <location>
        <position position="70"/>
    </location>
    <ligand>
        <name>S-adenosyl-L-methionine</name>
        <dbReference type="ChEBI" id="CHEBI:59789"/>
    </ligand>
</feature>